<name>A0ABV6PIU3_9SPHN</name>
<organism evidence="6 7">
    <name type="scientific">Novosphingobium aquiterrae</name>
    <dbReference type="NCBI Taxonomy" id="624388"/>
    <lineage>
        <taxon>Bacteria</taxon>
        <taxon>Pseudomonadati</taxon>
        <taxon>Pseudomonadota</taxon>
        <taxon>Alphaproteobacteria</taxon>
        <taxon>Sphingomonadales</taxon>
        <taxon>Sphingomonadaceae</taxon>
        <taxon>Novosphingobium</taxon>
    </lineage>
</organism>
<gene>
    <name evidence="6" type="ORF">ACFFF7_10085</name>
</gene>
<feature type="transmembrane region" description="Helical" evidence="5">
    <location>
        <begin position="12"/>
        <end position="33"/>
    </location>
</feature>
<dbReference type="Gene3D" id="1.20.1550.10">
    <property type="entry name" value="DsbB-like"/>
    <property type="match status" value="1"/>
</dbReference>
<comment type="caution">
    <text evidence="6">The sequence shown here is derived from an EMBL/GenBank/DDBJ whole genome shotgun (WGS) entry which is preliminary data.</text>
</comment>
<dbReference type="EMBL" id="JBHLTL010000006">
    <property type="protein sequence ID" value="MFC0589761.1"/>
    <property type="molecule type" value="Genomic_DNA"/>
</dbReference>
<evidence type="ECO:0000256" key="4">
    <source>
        <dbReference type="ARBA" id="ARBA00023136"/>
    </source>
</evidence>
<dbReference type="InterPro" id="IPR024199">
    <property type="entry name" value="Uncharacterised_DsbB"/>
</dbReference>
<protein>
    <submittedName>
        <fullName evidence="6">Disulfide bond formation protein B</fullName>
    </submittedName>
</protein>
<dbReference type="SUPFAM" id="SSF158442">
    <property type="entry name" value="DsbB-like"/>
    <property type="match status" value="1"/>
</dbReference>
<feature type="transmembrane region" description="Helical" evidence="5">
    <location>
        <begin position="68"/>
        <end position="89"/>
    </location>
</feature>
<keyword evidence="7" id="KW-1185">Reference proteome</keyword>
<reference evidence="6 7" key="1">
    <citation type="submission" date="2024-09" db="EMBL/GenBank/DDBJ databases">
        <authorList>
            <person name="Sun Q."/>
            <person name="Mori K."/>
        </authorList>
    </citation>
    <scope>NUCLEOTIDE SEQUENCE [LARGE SCALE GENOMIC DNA]</scope>
    <source>
        <strain evidence="6 7">NCAIM B.02537</strain>
    </source>
</reference>
<keyword evidence="4 5" id="KW-0472">Membrane</keyword>
<keyword evidence="2 5" id="KW-0812">Transmembrane</keyword>
<dbReference type="RefSeq" id="WP_379481224.1">
    <property type="nucleotide sequence ID" value="NZ_JBHLTL010000006.1"/>
</dbReference>
<dbReference type="InterPro" id="IPR023380">
    <property type="entry name" value="DsbB-like_sf"/>
</dbReference>
<feature type="transmembrane region" description="Helical" evidence="5">
    <location>
        <begin position="45"/>
        <end position="61"/>
    </location>
</feature>
<dbReference type="Pfam" id="PF02600">
    <property type="entry name" value="DsbB"/>
    <property type="match status" value="1"/>
</dbReference>
<evidence type="ECO:0000256" key="2">
    <source>
        <dbReference type="ARBA" id="ARBA00022692"/>
    </source>
</evidence>
<accession>A0ABV6PIU3</accession>
<sequence>MPSGAKAFSLARLLAFGVPAALLIAVYVGQYGFDLYPCEMCWWQRYPHFVAVVLGALAFALRGQARLLIGLAALAMLVSGGIGAMHAGVEYGWWEGFTTCTANAVDGAADPLKAILAAPIVRCDQVQWSLLGISLAGYNFLVSTGTALLIFVLLRRAKGA</sequence>
<evidence type="ECO:0000313" key="6">
    <source>
        <dbReference type="EMBL" id="MFC0589761.1"/>
    </source>
</evidence>
<dbReference type="Proteomes" id="UP001589943">
    <property type="component" value="Unassembled WGS sequence"/>
</dbReference>
<evidence type="ECO:0000256" key="3">
    <source>
        <dbReference type="ARBA" id="ARBA00022989"/>
    </source>
</evidence>
<evidence type="ECO:0000313" key="7">
    <source>
        <dbReference type="Proteomes" id="UP001589943"/>
    </source>
</evidence>
<dbReference type="PIRSF" id="PIRSF033913">
    <property type="entry name" value="S-S_format_DsbB"/>
    <property type="match status" value="1"/>
</dbReference>
<proteinExistence type="predicted"/>
<keyword evidence="3 5" id="KW-1133">Transmembrane helix</keyword>
<evidence type="ECO:0000256" key="1">
    <source>
        <dbReference type="ARBA" id="ARBA00004141"/>
    </source>
</evidence>
<dbReference type="InterPro" id="IPR003752">
    <property type="entry name" value="DiS_bond_form_DsbB/BdbC"/>
</dbReference>
<feature type="transmembrane region" description="Helical" evidence="5">
    <location>
        <begin position="135"/>
        <end position="154"/>
    </location>
</feature>
<comment type="subcellular location">
    <subcellularLocation>
        <location evidence="1">Membrane</location>
        <topology evidence="1">Multi-pass membrane protein</topology>
    </subcellularLocation>
</comment>
<evidence type="ECO:0000256" key="5">
    <source>
        <dbReference type="SAM" id="Phobius"/>
    </source>
</evidence>